<sequence>MNMLSNRNLAVTRGSTTVNGSVNNGCPQGGGGSIPYFVGEGRSTESALHGAVSLIEEQIEGGGYAVGAFLDTEGASNNTTTDSICKAAKDKGIPDPLIKWIMNMLSNRKLTVTRGYNGCPQGVVLSPTLWGMVIDGALRMLTNLGVAAVGYADDILIFIRGKHLKLKIQIKEQAKYLGVILDKKLYWKTQIDQQCRKFASAFWMCRRAIGQGWGLNYKTVLWIYNCILIPRLTYAATAWWKRTDLKTVQKKLETLRGWILRAATGAMKTTPTAALGAITEVEPFHRTIQAAAFIAAHRLKNYGLWREKGEHTKEQIKGKDYTVLSMRLDKTIHRNNFEK</sequence>
<evidence type="ECO:0000313" key="2">
    <source>
        <dbReference type="EMBL" id="OXU18877.1"/>
    </source>
</evidence>
<dbReference type="OrthoDB" id="7547758at2759"/>
<keyword evidence="3" id="KW-1185">Reference proteome</keyword>
<dbReference type="GO" id="GO:0071897">
    <property type="term" value="P:DNA biosynthetic process"/>
    <property type="evidence" value="ECO:0007669"/>
    <property type="project" value="UniProtKB-ARBA"/>
</dbReference>
<dbReference type="EMBL" id="NNAY01003779">
    <property type="protein sequence ID" value="OXU18877.1"/>
    <property type="molecule type" value="Genomic_DNA"/>
</dbReference>
<comment type="caution">
    <text evidence="2">The sequence shown here is derived from an EMBL/GenBank/DDBJ whole genome shotgun (WGS) entry which is preliminary data.</text>
</comment>
<feature type="domain" description="Reverse transcriptase" evidence="1">
    <location>
        <begin position="55"/>
        <end position="181"/>
    </location>
</feature>
<name>A0A232EKJ0_9HYME</name>
<dbReference type="SUPFAM" id="SSF56672">
    <property type="entry name" value="DNA/RNA polymerases"/>
    <property type="match status" value="1"/>
</dbReference>
<gene>
    <name evidence="2" type="ORF">TSAR_006302</name>
</gene>
<dbReference type="InterPro" id="IPR043502">
    <property type="entry name" value="DNA/RNA_pol_sf"/>
</dbReference>
<organism evidence="2 3">
    <name type="scientific">Trichomalopsis sarcophagae</name>
    <dbReference type="NCBI Taxonomy" id="543379"/>
    <lineage>
        <taxon>Eukaryota</taxon>
        <taxon>Metazoa</taxon>
        <taxon>Ecdysozoa</taxon>
        <taxon>Arthropoda</taxon>
        <taxon>Hexapoda</taxon>
        <taxon>Insecta</taxon>
        <taxon>Pterygota</taxon>
        <taxon>Neoptera</taxon>
        <taxon>Endopterygota</taxon>
        <taxon>Hymenoptera</taxon>
        <taxon>Apocrita</taxon>
        <taxon>Proctotrupomorpha</taxon>
        <taxon>Chalcidoidea</taxon>
        <taxon>Pteromalidae</taxon>
        <taxon>Pteromalinae</taxon>
        <taxon>Trichomalopsis</taxon>
    </lineage>
</organism>
<dbReference type="Pfam" id="PF00078">
    <property type="entry name" value="RVT_1"/>
    <property type="match status" value="1"/>
</dbReference>
<evidence type="ECO:0000259" key="1">
    <source>
        <dbReference type="Pfam" id="PF00078"/>
    </source>
</evidence>
<dbReference type="InterPro" id="IPR000477">
    <property type="entry name" value="RT_dom"/>
</dbReference>
<accession>A0A232EKJ0</accession>
<evidence type="ECO:0000313" key="3">
    <source>
        <dbReference type="Proteomes" id="UP000215335"/>
    </source>
</evidence>
<dbReference type="STRING" id="543379.A0A232EKJ0"/>
<dbReference type="AlphaFoldDB" id="A0A232EKJ0"/>
<dbReference type="Proteomes" id="UP000215335">
    <property type="component" value="Unassembled WGS sequence"/>
</dbReference>
<protein>
    <recommendedName>
        <fullName evidence="1">Reverse transcriptase domain-containing protein</fullName>
    </recommendedName>
</protein>
<dbReference type="PANTHER" id="PTHR19446">
    <property type="entry name" value="REVERSE TRANSCRIPTASES"/>
    <property type="match status" value="1"/>
</dbReference>
<reference evidence="2 3" key="1">
    <citation type="journal article" date="2017" name="Curr. Biol.">
        <title>The Evolution of Venom by Co-option of Single-Copy Genes.</title>
        <authorList>
            <person name="Martinson E.O."/>
            <person name="Mrinalini"/>
            <person name="Kelkar Y.D."/>
            <person name="Chang C.H."/>
            <person name="Werren J.H."/>
        </authorList>
    </citation>
    <scope>NUCLEOTIDE SEQUENCE [LARGE SCALE GENOMIC DNA]</scope>
    <source>
        <strain evidence="2 3">Alberta</strain>
        <tissue evidence="2">Whole body</tissue>
    </source>
</reference>
<proteinExistence type="predicted"/>